<name>A0ABV7WRJ8_9GAMM</name>
<proteinExistence type="predicted"/>
<keyword evidence="3" id="KW-1185">Reference proteome</keyword>
<dbReference type="Proteomes" id="UP001595710">
    <property type="component" value="Unassembled WGS sequence"/>
</dbReference>
<comment type="caution">
    <text evidence="2">The sequence shown here is derived from an EMBL/GenBank/DDBJ whole genome shotgun (WGS) entry which is preliminary data.</text>
</comment>
<dbReference type="Pfam" id="PF04101">
    <property type="entry name" value="Glyco_tran_28_C"/>
    <property type="match status" value="1"/>
</dbReference>
<feature type="domain" description="Glycosyl transferase family 28 C-terminal" evidence="1">
    <location>
        <begin position="287"/>
        <end position="363"/>
    </location>
</feature>
<accession>A0ABV7WRJ8</accession>
<evidence type="ECO:0000313" key="3">
    <source>
        <dbReference type="Proteomes" id="UP001595710"/>
    </source>
</evidence>
<evidence type="ECO:0000259" key="1">
    <source>
        <dbReference type="Pfam" id="PF04101"/>
    </source>
</evidence>
<dbReference type="InterPro" id="IPR007235">
    <property type="entry name" value="Glyco_trans_28_C"/>
</dbReference>
<dbReference type="Gene3D" id="3.40.50.2000">
    <property type="entry name" value="Glycogen Phosphorylase B"/>
    <property type="match status" value="1"/>
</dbReference>
<reference evidence="3" key="1">
    <citation type="journal article" date="2019" name="Int. J. Syst. Evol. Microbiol.">
        <title>The Global Catalogue of Microorganisms (GCM) 10K type strain sequencing project: providing services to taxonomists for standard genome sequencing and annotation.</title>
        <authorList>
            <consortium name="The Broad Institute Genomics Platform"/>
            <consortium name="The Broad Institute Genome Sequencing Center for Infectious Disease"/>
            <person name="Wu L."/>
            <person name="Ma J."/>
        </authorList>
    </citation>
    <scope>NUCLEOTIDE SEQUENCE [LARGE SCALE GENOMIC DNA]</scope>
    <source>
        <strain evidence="3">CECT 8288</strain>
    </source>
</reference>
<organism evidence="2 3">
    <name type="scientific">Reinekea marina</name>
    <dbReference type="NCBI Taxonomy" id="1310421"/>
    <lineage>
        <taxon>Bacteria</taxon>
        <taxon>Pseudomonadati</taxon>
        <taxon>Pseudomonadota</taxon>
        <taxon>Gammaproteobacteria</taxon>
        <taxon>Oceanospirillales</taxon>
        <taxon>Saccharospirillaceae</taxon>
        <taxon>Reinekea</taxon>
    </lineage>
</organism>
<dbReference type="SUPFAM" id="SSF53756">
    <property type="entry name" value="UDP-Glycosyltransferase/glycogen phosphorylase"/>
    <property type="match status" value="1"/>
</dbReference>
<sequence length="393" mass="44048">MKTLLIWECGQDLGHISHLATIAKVLHDLGSDIFLCVKDEANIPNVFQSIPYKLIPFPRLSARINHRPTFSMADVLIRRGMTDEITLSKQFKKWQAVYQAVEPDLVVYDFSPTALFSSVGLNFKKVIIDSTWGAAPPGKPFLPLNLWQPMPEDHLPASELKLLQTMNSVLENASRPQLQYVSDIFNADKTLISNYKELDIYGPQRQDVNYLGPIFFNTSGEAITVGSGKKRIFVYLKEDRKISTLALQSIVKFPQVEAHFFIPNVSLHLRTSLERLGFSVYSKPIALQRYISKFDLLLCHGGTGTIGVSIKAGVPVLVFPTQLEQRNVGELIARSGAGLAVEDHESIESIVMKLKALLEEERFKLSCKEIRRSVPTSNSVNTQIRALLQPLCV</sequence>
<evidence type="ECO:0000313" key="2">
    <source>
        <dbReference type="EMBL" id="MFC3701702.1"/>
    </source>
</evidence>
<dbReference type="RefSeq" id="WP_290280600.1">
    <property type="nucleotide sequence ID" value="NZ_JAUFQI010000001.1"/>
</dbReference>
<dbReference type="EMBL" id="JBHRYN010000010">
    <property type="protein sequence ID" value="MFC3701702.1"/>
    <property type="molecule type" value="Genomic_DNA"/>
</dbReference>
<protein>
    <submittedName>
        <fullName evidence="2">Glycosyltransferase</fullName>
    </submittedName>
</protein>
<gene>
    <name evidence="2" type="ORF">ACFOND_08640</name>
</gene>